<sequence>MGRGMEGIRTTRVSRGVLSRGGRSGPVQAKGVPSSGSAVTPQVTCGYCSKPNYSENNYWRKFGKCLFCGSVEHQVAGCPIGGNPQRPEKSTAKQTSAGGSRQKVPARIYALDHQQMPDATEVVEGAIPVFHSLAKILIDPDATHSFVNPNFLSGIDLKPIKLPYDLEVKTPTGDRSLIANLVYRDCEIWVRERKLLADLIGEATMKLDVRSKLASSALISGIQARIMLSKGAQGYLAFLINTSSDKVNLEDMSVVKDYPNVFPEELESLPPEREITFKIDITPEVAPISKTPYKWLQLN</sequence>
<gene>
    <name evidence="3" type="primary">LOC140004717</name>
</gene>
<evidence type="ECO:0000256" key="1">
    <source>
        <dbReference type="SAM" id="MobiDB-lite"/>
    </source>
</evidence>
<feature type="compositionally biased region" description="Low complexity" evidence="1">
    <location>
        <begin position="13"/>
        <end position="27"/>
    </location>
</feature>
<dbReference type="Pfam" id="PF08284">
    <property type="entry name" value="RVP_2"/>
    <property type="match status" value="1"/>
</dbReference>
<dbReference type="Proteomes" id="UP001652660">
    <property type="component" value="Chromosome 1c"/>
</dbReference>
<name>A0ABM4U0Z5_COFAR</name>
<dbReference type="PANTHER" id="PTHR15503">
    <property type="entry name" value="LDOC1 RELATED"/>
    <property type="match status" value="1"/>
</dbReference>
<proteinExistence type="predicted"/>
<dbReference type="PANTHER" id="PTHR15503:SF45">
    <property type="entry name" value="RNA-DIRECTED DNA POLYMERASE HOMOLOG"/>
    <property type="match status" value="1"/>
</dbReference>
<feature type="region of interest" description="Disordered" evidence="1">
    <location>
        <begin position="1"/>
        <end position="37"/>
    </location>
</feature>
<reference evidence="3" key="2">
    <citation type="submission" date="2025-08" db="UniProtKB">
        <authorList>
            <consortium name="RefSeq"/>
        </authorList>
    </citation>
    <scope>IDENTIFICATION</scope>
    <source>
        <tissue evidence="3">Leaves</tissue>
    </source>
</reference>
<feature type="region of interest" description="Disordered" evidence="1">
    <location>
        <begin position="79"/>
        <end position="101"/>
    </location>
</feature>
<organism evidence="2 3">
    <name type="scientific">Coffea arabica</name>
    <name type="common">Arabian coffee</name>
    <dbReference type="NCBI Taxonomy" id="13443"/>
    <lineage>
        <taxon>Eukaryota</taxon>
        <taxon>Viridiplantae</taxon>
        <taxon>Streptophyta</taxon>
        <taxon>Embryophyta</taxon>
        <taxon>Tracheophyta</taxon>
        <taxon>Spermatophyta</taxon>
        <taxon>Magnoliopsida</taxon>
        <taxon>eudicotyledons</taxon>
        <taxon>Gunneridae</taxon>
        <taxon>Pentapetalae</taxon>
        <taxon>asterids</taxon>
        <taxon>lamiids</taxon>
        <taxon>Gentianales</taxon>
        <taxon>Rubiaceae</taxon>
        <taxon>Ixoroideae</taxon>
        <taxon>Gardenieae complex</taxon>
        <taxon>Bertiereae - Coffeeae clade</taxon>
        <taxon>Coffeeae</taxon>
        <taxon>Coffea</taxon>
    </lineage>
</organism>
<evidence type="ECO:0000313" key="3">
    <source>
        <dbReference type="RefSeq" id="XP_071900961.1"/>
    </source>
</evidence>
<evidence type="ECO:0000313" key="2">
    <source>
        <dbReference type="Proteomes" id="UP001652660"/>
    </source>
</evidence>
<reference evidence="2" key="1">
    <citation type="journal article" date="2025" name="Foods">
        <title>Unveiling the Microbial Signatures of Arabica Coffee Cherries: Insights into Ripeness Specific Diversity, Functional Traits, and Implications for Quality and Safety.</title>
        <authorList>
            <consortium name="RefSeq"/>
            <person name="Tenea G.N."/>
            <person name="Cifuentes V."/>
            <person name="Reyes P."/>
            <person name="Cevallos-Vallejos M."/>
        </authorList>
    </citation>
    <scope>NUCLEOTIDE SEQUENCE [LARGE SCALE GENOMIC DNA]</scope>
</reference>
<dbReference type="GeneID" id="140004717"/>
<keyword evidence="2" id="KW-1185">Reference proteome</keyword>
<dbReference type="InterPro" id="IPR032567">
    <property type="entry name" value="RTL1-rel"/>
</dbReference>
<protein>
    <submittedName>
        <fullName evidence="3">Uncharacterized protein</fullName>
    </submittedName>
</protein>
<dbReference type="RefSeq" id="XP_071900961.1">
    <property type="nucleotide sequence ID" value="XM_072044860.1"/>
</dbReference>
<accession>A0ABM4U0Z5</accession>